<dbReference type="RefSeq" id="WP_115578216.1">
    <property type="nucleotide sequence ID" value="NZ_NXLX01000001.1"/>
</dbReference>
<evidence type="ECO:0000313" key="4">
    <source>
        <dbReference type="Proteomes" id="UP000256695"/>
    </source>
</evidence>
<reference evidence="3 4" key="1">
    <citation type="submission" date="2018-04" db="EMBL/GenBank/DDBJ databases">
        <title>Novel Campyloabacter and Helicobacter Species and Strains.</title>
        <authorList>
            <person name="Mannion A.J."/>
            <person name="Shen Z."/>
            <person name="Fox J.G."/>
        </authorList>
    </citation>
    <scope>NUCLEOTIDE SEQUENCE [LARGE SCALE GENOMIC DNA]</scope>
    <source>
        <strain evidence="3 4">MIT 04-9362</strain>
    </source>
</reference>
<keyword evidence="1" id="KW-0059">Arsenical resistance</keyword>
<dbReference type="SUPFAM" id="SSF52788">
    <property type="entry name" value="Phosphotyrosine protein phosphatases I"/>
    <property type="match status" value="1"/>
</dbReference>
<organism evidence="3 4">
    <name type="scientific">Helicobacter anseris</name>
    <dbReference type="NCBI Taxonomy" id="375926"/>
    <lineage>
        <taxon>Bacteria</taxon>
        <taxon>Pseudomonadati</taxon>
        <taxon>Campylobacterota</taxon>
        <taxon>Epsilonproteobacteria</taxon>
        <taxon>Campylobacterales</taxon>
        <taxon>Helicobacteraceae</taxon>
        <taxon>Helicobacter</taxon>
    </lineage>
</organism>
<dbReference type="PANTHER" id="PTHR43428:SF1">
    <property type="entry name" value="ARSENATE REDUCTASE"/>
    <property type="match status" value="1"/>
</dbReference>
<dbReference type="Proteomes" id="UP000256695">
    <property type="component" value="Unassembled WGS sequence"/>
</dbReference>
<accession>A0A3D8JAI8</accession>
<sequence>MKIAFICIHNSCRSQMAEALANFYAKKMQLDLEIYSAGSEKSRSIHPKAIYFLALNYGIDMSNHYVKTIDTLPKDIDIVISMGCGVKCPTLRGKYSFDFQLEDPSNFDDTAFQESIKILESKVIALLESIKNNTLGDFRC</sequence>
<dbReference type="InterPro" id="IPR036196">
    <property type="entry name" value="Ptyr_pPase_sf"/>
</dbReference>
<dbReference type="Gene3D" id="3.40.50.2300">
    <property type="match status" value="1"/>
</dbReference>
<dbReference type="EMBL" id="NXLX01000001">
    <property type="protein sequence ID" value="RDU74507.1"/>
    <property type="molecule type" value="Genomic_DNA"/>
</dbReference>
<dbReference type="OrthoDB" id="9784339at2"/>
<dbReference type="GO" id="GO:0046685">
    <property type="term" value="P:response to arsenic-containing substance"/>
    <property type="evidence" value="ECO:0007669"/>
    <property type="project" value="UniProtKB-KW"/>
</dbReference>
<keyword evidence="4" id="KW-1185">Reference proteome</keyword>
<evidence type="ECO:0000256" key="1">
    <source>
        <dbReference type="ARBA" id="ARBA00022849"/>
    </source>
</evidence>
<feature type="domain" description="Phosphotyrosine protein phosphatase I" evidence="2">
    <location>
        <begin position="1"/>
        <end position="129"/>
    </location>
</feature>
<dbReference type="AlphaFoldDB" id="A0A3D8JAI8"/>
<evidence type="ECO:0000313" key="3">
    <source>
        <dbReference type="EMBL" id="RDU74507.1"/>
    </source>
</evidence>
<dbReference type="Pfam" id="PF01451">
    <property type="entry name" value="LMWPc"/>
    <property type="match status" value="1"/>
</dbReference>
<proteinExistence type="predicted"/>
<evidence type="ECO:0000259" key="2">
    <source>
        <dbReference type="SMART" id="SM00226"/>
    </source>
</evidence>
<protein>
    <submittedName>
        <fullName evidence="3">Low molecular weight phosphatase family protein</fullName>
    </submittedName>
</protein>
<name>A0A3D8JAI8_9HELI</name>
<gene>
    <name evidence="3" type="ORF">CQA57_00185</name>
</gene>
<dbReference type="PANTHER" id="PTHR43428">
    <property type="entry name" value="ARSENATE REDUCTASE"/>
    <property type="match status" value="1"/>
</dbReference>
<comment type="caution">
    <text evidence="3">The sequence shown here is derived from an EMBL/GenBank/DDBJ whole genome shotgun (WGS) entry which is preliminary data.</text>
</comment>
<dbReference type="InterPro" id="IPR023485">
    <property type="entry name" value="Ptyr_pPase"/>
</dbReference>
<dbReference type="SMART" id="SM00226">
    <property type="entry name" value="LMWPc"/>
    <property type="match status" value="1"/>
</dbReference>